<dbReference type="Pfam" id="PF24903">
    <property type="entry name" value="OB_MEIOB_N"/>
    <property type="match status" value="1"/>
</dbReference>
<evidence type="ECO:0000313" key="3">
    <source>
        <dbReference type="Proteomes" id="UP000193648"/>
    </source>
</evidence>
<organism evidence="2 3">
    <name type="scientific">Lobosporangium transversale</name>
    <dbReference type="NCBI Taxonomy" id="64571"/>
    <lineage>
        <taxon>Eukaryota</taxon>
        <taxon>Fungi</taxon>
        <taxon>Fungi incertae sedis</taxon>
        <taxon>Mucoromycota</taxon>
        <taxon>Mortierellomycotina</taxon>
        <taxon>Mortierellomycetes</taxon>
        <taxon>Mortierellales</taxon>
        <taxon>Mortierellaceae</taxon>
        <taxon>Lobosporangium</taxon>
    </lineage>
</organism>
<dbReference type="SUPFAM" id="SSF50249">
    <property type="entry name" value="Nucleic acid-binding proteins"/>
    <property type="match status" value="1"/>
</dbReference>
<dbReference type="Gene3D" id="2.40.50.140">
    <property type="entry name" value="Nucleic acid-binding proteins"/>
    <property type="match status" value="2"/>
</dbReference>
<dbReference type="Proteomes" id="UP000193648">
    <property type="component" value="Unassembled WGS sequence"/>
</dbReference>
<proteinExistence type="predicted"/>
<sequence>MKHYNEMPYQRQRPYSHSVLRTASSAARVGPQIQTSSPHWNHYLSYTAEPAPLSVHQDQRLVLPSYSTQALRTFAPPQMGFSPDAAIVSIRDLQPQKAFVRVSGRIIRISDAKVFADKRDNNKLRWLQTFAIKDEYDTVEVKFWHKTEEHLERNSNIMLDQVVHIFTDDVKLNGSLSYCEQNNGKVTYSSSPLCLNLTEGKVGHRIVLGNEAEMATLFKNALNANVGGVVPSVSIKQAVALSDLGKNEPFHMIVGLKKLTKTQMIVFDVQGQEATLTLWGEAMFAAAQQWTPFITSLILTGPQVGIYASKPQITVGYQTYIQVDPRCKNIEWLKHSASQYSNGMHPSLVNVLDPTSITLDRITSIYHIKDIIQLVNGTGAIEQCPSCKLLPKNDDSWSYSLMRHISLMDDTAELRHPSISSEAVQALLGYKVSWSDFQRKPVVHVLSMDLAHLPELQGRPIFESET</sequence>
<dbReference type="InterPro" id="IPR012340">
    <property type="entry name" value="NA-bd_OB-fold"/>
</dbReference>
<dbReference type="EMBL" id="MCFF01000034">
    <property type="protein sequence ID" value="ORZ09442.1"/>
    <property type="molecule type" value="Genomic_DNA"/>
</dbReference>
<dbReference type="InterPro" id="IPR056880">
    <property type="entry name" value="OB_MEIOB_N"/>
</dbReference>
<comment type="caution">
    <text evidence="2">The sequence shown here is derived from an EMBL/GenBank/DDBJ whole genome shotgun (WGS) entry which is preliminary data.</text>
</comment>
<dbReference type="AlphaFoldDB" id="A0A1Y2GFL6"/>
<accession>A0A1Y2GFL6</accession>
<evidence type="ECO:0000259" key="1">
    <source>
        <dbReference type="Pfam" id="PF24903"/>
    </source>
</evidence>
<reference evidence="2 3" key="1">
    <citation type="submission" date="2016-07" db="EMBL/GenBank/DDBJ databases">
        <title>Pervasive Adenine N6-methylation of Active Genes in Fungi.</title>
        <authorList>
            <consortium name="DOE Joint Genome Institute"/>
            <person name="Mondo S.J."/>
            <person name="Dannebaum R.O."/>
            <person name="Kuo R.C."/>
            <person name="Labutti K."/>
            <person name="Haridas S."/>
            <person name="Kuo A."/>
            <person name="Salamov A."/>
            <person name="Ahrendt S.R."/>
            <person name="Lipzen A."/>
            <person name="Sullivan W."/>
            <person name="Andreopoulos W.B."/>
            <person name="Clum A."/>
            <person name="Lindquist E."/>
            <person name="Daum C."/>
            <person name="Ramamoorthy G.K."/>
            <person name="Gryganskyi A."/>
            <person name="Culley D."/>
            <person name="Magnuson J.K."/>
            <person name="James T.Y."/>
            <person name="O'Malley M.A."/>
            <person name="Stajich J.E."/>
            <person name="Spatafora J.W."/>
            <person name="Visel A."/>
            <person name="Grigoriev I.V."/>
        </authorList>
    </citation>
    <scope>NUCLEOTIDE SEQUENCE [LARGE SCALE GENOMIC DNA]</scope>
    <source>
        <strain evidence="2 3">NRRL 3116</strain>
    </source>
</reference>
<evidence type="ECO:0000313" key="2">
    <source>
        <dbReference type="EMBL" id="ORZ09442.1"/>
    </source>
</evidence>
<feature type="domain" description="MEIOB-like N-terminal" evidence="1">
    <location>
        <begin position="87"/>
        <end position="200"/>
    </location>
</feature>
<dbReference type="RefSeq" id="XP_021878895.1">
    <property type="nucleotide sequence ID" value="XM_022029005.1"/>
</dbReference>
<dbReference type="InParanoid" id="A0A1Y2GFL6"/>
<name>A0A1Y2GFL6_9FUNG</name>
<dbReference type="GeneID" id="33570848"/>
<protein>
    <recommendedName>
        <fullName evidence="1">MEIOB-like N-terminal domain-containing protein</fullName>
    </recommendedName>
</protein>
<dbReference type="OrthoDB" id="3248508at2759"/>
<keyword evidence="3" id="KW-1185">Reference proteome</keyword>
<gene>
    <name evidence="2" type="ORF">BCR41DRAFT_398879</name>
</gene>